<evidence type="ECO:0000256" key="13">
    <source>
        <dbReference type="ARBA" id="ARBA00023242"/>
    </source>
</evidence>
<keyword evidence="12" id="KW-0834">Unfolded protein response</keyword>
<keyword evidence="10" id="KW-0804">Transcription</keyword>
<keyword evidence="11" id="KW-0325">Glycoprotein</keyword>
<evidence type="ECO:0000256" key="1">
    <source>
        <dbReference type="ARBA" id="ARBA00009050"/>
    </source>
</evidence>
<dbReference type="GO" id="GO:0031965">
    <property type="term" value="C:nuclear membrane"/>
    <property type="evidence" value="ECO:0007669"/>
    <property type="project" value="Ensembl"/>
</dbReference>
<dbReference type="GO" id="GO:0005794">
    <property type="term" value="C:Golgi apparatus"/>
    <property type="evidence" value="ECO:0007669"/>
    <property type="project" value="Ensembl"/>
</dbReference>
<keyword evidence="6" id="KW-0805">Transcription regulation</keyword>
<dbReference type="Ensembl" id="ENSPTIT00000031248.1">
    <property type="protein sequence ID" value="ENSPTIP00000026680.1"/>
    <property type="gene ID" value="ENSPTIG00000022008.1"/>
</dbReference>
<evidence type="ECO:0000256" key="11">
    <source>
        <dbReference type="ARBA" id="ARBA00023180"/>
    </source>
</evidence>
<evidence type="ECO:0000256" key="9">
    <source>
        <dbReference type="ARBA" id="ARBA00023159"/>
    </source>
</evidence>
<feature type="region of interest" description="Disordered" evidence="14">
    <location>
        <begin position="1"/>
        <end position="61"/>
    </location>
</feature>
<feature type="domain" description="BZIP" evidence="15">
    <location>
        <begin position="216"/>
        <end position="251"/>
    </location>
</feature>
<keyword evidence="17" id="KW-1185">Reference proteome</keyword>
<evidence type="ECO:0000256" key="14">
    <source>
        <dbReference type="SAM" id="MobiDB-lite"/>
    </source>
</evidence>
<dbReference type="GO" id="GO:0005739">
    <property type="term" value="C:mitochondrion"/>
    <property type="evidence" value="ECO:0007669"/>
    <property type="project" value="Ensembl"/>
</dbReference>
<evidence type="ECO:0000256" key="3">
    <source>
        <dbReference type="ARBA" id="ARBA00022824"/>
    </source>
</evidence>
<dbReference type="GO" id="GO:0001228">
    <property type="term" value="F:DNA-binding transcription activator activity, RNA polymerase II-specific"/>
    <property type="evidence" value="ECO:0007669"/>
    <property type="project" value="Ensembl"/>
</dbReference>
<dbReference type="InterPro" id="IPR008917">
    <property type="entry name" value="TF_DNA-bd_sf"/>
</dbReference>
<dbReference type="GO" id="GO:0000978">
    <property type="term" value="F:RNA polymerase II cis-regulatory region sequence-specific DNA binding"/>
    <property type="evidence" value="ECO:0007669"/>
    <property type="project" value="TreeGrafter"/>
</dbReference>
<evidence type="ECO:0000313" key="17">
    <source>
        <dbReference type="Proteomes" id="UP000675900"/>
    </source>
</evidence>
<keyword evidence="9" id="KW-0010">Activator</keyword>
<dbReference type="GO" id="GO:0005783">
    <property type="term" value="C:endoplasmic reticulum"/>
    <property type="evidence" value="ECO:0007669"/>
    <property type="project" value="Ensembl"/>
</dbReference>
<name>A0A8C9MDH7_PANTA</name>
<proteinExistence type="inferred from homology"/>
<dbReference type="Gene3D" id="1.20.5.170">
    <property type="match status" value="1"/>
</dbReference>
<evidence type="ECO:0000256" key="10">
    <source>
        <dbReference type="ARBA" id="ARBA00023163"/>
    </source>
</evidence>
<dbReference type="CDD" id="cd14689">
    <property type="entry name" value="bZIP_CREB3"/>
    <property type="match status" value="1"/>
</dbReference>
<evidence type="ECO:0000256" key="2">
    <source>
        <dbReference type="ARBA" id="ARBA00022692"/>
    </source>
</evidence>
<sequence length="387" mass="41299">DFRTPDLLDAWLESPEDVFSTGTFPEPGLHGPPPEAPGTKLQERGLRGWEPSGGRGCGLRDSEPEDFLKLFIDPNEVYCSGASASSDSGHPSEDPGRPDRPPAPQAPSPPALYEVVYEAGALERTQGEAGPAVGFISLQPGQRSPQLTVPDACVVCELPCDAHDTLPGAGTVNPVPPATLLPCQTLFLTEEEKRLLGQEGVSLPTHLPLTKAEERVLKKVRRKIRNKQSAQDSRQRKKEYIDGLESRVAELCPACPHTLGPLPVGVPCLPSSLLLAARTSNRAAQTSTCVVILLFSLALIILPSVSPFQGLREAGPEDYQPHGVISRNILSHKDMTESLETTVVESRPGGPLKAKGENGSTRTLLEKMGGKTGPNGHAGAVLHAEEM</sequence>
<dbReference type="GO" id="GO:0006986">
    <property type="term" value="P:response to unfolded protein"/>
    <property type="evidence" value="ECO:0007669"/>
    <property type="project" value="UniProtKB-KW"/>
</dbReference>
<keyword evidence="13" id="KW-0539">Nucleus</keyword>
<evidence type="ECO:0000256" key="8">
    <source>
        <dbReference type="ARBA" id="ARBA00023136"/>
    </source>
</evidence>
<evidence type="ECO:0000313" key="16">
    <source>
        <dbReference type="Ensembl" id="ENSPTIP00000026680.1"/>
    </source>
</evidence>
<dbReference type="GO" id="GO:0005654">
    <property type="term" value="C:nucleoplasm"/>
    <property type="evidence" value="ECO:0007669"/>
    <property type="project" value="Ensembl"/>
</dbReference>
<feature type="compositionally biased region" description="Basic and acidic residues" evidence="14">
    <location>
        <begin position="90"/>
        <end position="100"/>
    </location>
</feature>
<comment type="similarity">
    <text evidence="1">Belongs to the bZIP family. ATF subfamily.</text>
</comment>
<keyword evidence="5" id="KW-1133">Transmembrane helix</keyword>
<evidence type="ECO:0000256" key="5">
    <source>
        <dbReference type="ARBA" id="ARBA00022989"/>
    </source>
</evidence>
<dbReference type="InterPro" id="IPR004827">
    <property type="entry name" value="bZIP"/>
</dbReference>
<gene>
    <name evidence="16" type="primary">CREB3L4</name>
</gene>
<feature type="region of interest" description="Disordered" evidence="14">
    <location>
        <begin position="80"/>
        <end position="110"/>
    </location>
</feature>
<feature type="compositionally biased region" description="Pro residues" evidence="14">
    <location>
        <begin position="101"/>
        <end position="110"/>
    </location>
</feature>
<keyword evidence="3" id="KW-0256">Endoplasmic reticulum</keyword>
<reference evidence="16" key="1">
    <citation type="submission" date="2025-08" db="UniProtKB">
        <authorList>
            <consortium name="Ensembl"/>
        </authorList>
    </citation>
    <scope>IDENTIFICATION</scope>
</reference>
<dbReference type="AlphaFoldDB" id="A0A8C9MDH7"/>
<dbReference type="InterPro" id="IPR051381">
    <property type="entry name" value="CREB_ATF_subfamily"/>
</dbReference>
<protein>
    <submittedName>
        <fullName evidence="16">cAMP responsive element binding protein 3 like 4</fullName>
    </submittedName>
</protein>
<keyword evidence="7" id="KW-0238">DNA-binding</keyword>
<dbReference type="PANTHER" id="PTHR45996">
    <property type="entry name" value="AGAP001464-PB"/>
    <property type="match status" value="1"/>
</dbReference>
<dbReference type="GeneTree" id="ENSGT00940000160806"/>
<keyword evidence="2" id="KW-0812">Transmembrane</keyword>
<dbReference type="GO" id="GO:0007283">
    <property type="term" value="P:spermatogenesis"/>
    <property type="evidence" value="ECO:0007669"/>
    <property type="project" value="Ensembl"/>
</dbReference>
<dbReference type="SMART" id="SM00338">
    <property type="entry name" value="BRLZ"/>
    <property type="match status" value="1"/>
</dbReference>
<keyword evidence="8" id="KW-0472">Membrane</keyword>
<evidence type="ECO:0000256" key="7">
    <source>
        <dbReference type="ARBA" id="ARBA00023125"/>
    </source>
</evidence>
<dbReference type="Pfam" id="PF00170">
    <property type="entry name" value="bZIP_1"/>
    <property type="match status" value="1"/>
</dbReference>
<dbReference type="Proteomes" id="UP000675900">
    <property type="component" value="Unassembled WGS sequence"/>
</dbReference>
<dbReference type="PROSITE" id="PS50217">
    <property type="entry name" value="BZIP"/>
    <property type="match status" value="1"/>
</dbReference>
<evidence type="ECO:0000256" key="12">
    <source>
        <dbReference type="ARBA" id="ARBA00023230"/>
    </source>
</evidence>
<evidence type="ECO:0000259" key="15">
    <source>
        <dbReference type="PROSITE" id="PS50217"/>
    </source>
</evidence>
<reference evidence="16" key="2">
    <citation type="submission" date="2025-09" db="UniProtKB">
        <authorList>
            <consortium name="Ensembl"/>
        </authorList>
    </citation>
    <scope>IDENTIFICATION</scope>
</reference>
<dbReference type="PANTHER" id="PTHR45996:SF2">
    <property type="entry name" value="CYCLIC AMP-RESPONSIVE ELEMENT-BINDING PROTEIN 3-LIKE PROTEIN 4"/>
    <property type="match status" value="1"/>
</dbReference>
<accession>A0A8C9MDH7</accession>
<evidence type="ECO:0000256" key="4">
    <source>
        <dbReference type="ARBA" id="ARBA00022968"/>
    </source>
</evidence>
<evidence type="ECO:0000256" key="6">
    <source>
        <dbReference type="ARBA" id="ARBA00023015"/>
    </source>
</evidence>
<dbReference type="SUPFAM" id="SSF47454">
    <property type="entry name" value="A DNA-binding domain in eukaryotic transcription factors"/>
    <property type="match status" value="1"/>
</dbReference>
<organism evidence="16 17">
    <name type="scientific">Panthera tigris altaica</name>
    <name type="common">Siberian tiger</name>
    <dbReference type="NCBI Taxonomy" id="74533"/>
    <lineage>
        <taxon>Eukaryota</taxon>
        <taxon>Metazoa</taxon>
        <taxon>Chordata</taxon>
        <taxon>Craniata</taxon>
        <taxon>Vertebrata</taxon>
        <taxon>Euteleostomi</taxon>
        <taxon>Mammalia</taxon>
        <taxon>Eutheria</taxon>
        <taxon>Laurasiatheria</taxon>
        <taxon>Carnivora</taxon>
        <taxon>Feliformia</taxon>
        <taxon>Felidae</taxon>
        <taxon>Pantherinae</taxon>
        <taxon>Panthera</taxon>
    </lineage>
</organism>
<keyword evidence="4" id="KW-0735">Signal-anchor</keyword>